<proteinExistence type="predicted"/>
<dbReference type="Proteomes" id="UP000178017">
    <property type="component" value="Unassembled WGS sequence"/>
</dbReference>
<gene>
    <name evidence="1" type="ORF">A3B49_03245</name>
</gene>
<reference evidence="1 2" key="1">
    <citation type="journal article" date="2016" name="Nat. Commun.">
        <title>Thousands of microbial genomes shed light on interconnected biogeochemical processes in an aquifer system.</title>
        <authorList>
            <person name="Anantharaman K."/>
            <person name="Brown C.T."/>
            <person name="Hug L.A."/>
            <person name="Sharon I."/>
            <person name="Castelle C.J."/>
            <person name="Probst A.J."/>
            <person name="Thomas B.C."/>
            <person name="Singh A."/>
            <person name="Wilkins M.J."/>
            <person name="Karaoz U."/>
            <person name="Brodie E.L."/>
            <person name="Williams K.H."/>
            <person name="Hubbard S.S."/>
            <person name="Banfield J.F."/>
        </authorList>
    </citation>
    <scope>NUCLEOTIDE SEQUENCE [LARGE SCALE GENOMIC DNA]</scope>
</reference>
<dbReference type="EMBL" id="MFDO01000004">
    <property type="protein sequence ID" value="OGE65847.1"/>
    <property type="molecule type" value="Genomic_DNA"/>
</dbReference>
<accession>A0A1F5MKD2</accession>
<evidence type="ECO:0000313" key="2">
    <source>
        <dbReference type="Proteomes" id="UP000178017"/>
    </source>
</evidence>
<organism evidence="1 2">
    <name type="scientific">Candidatus Daviesbacteria bacterium RIFCSPLOWO2_01_FULL_40_24</name>
    <dbReference type="NCBI Taxonomy" id="1797787"/>
    <lineage>
        <taxon>Bacteria</taxon>
        <taxon>Candidatus Daviesiibacteriota</taxon>
    </lineage>
</organism>
<evidence type="ECO:0000313" key="1">
    <source>
        <dbReference type="EMBL" id="OGE65847.1"/>
    </source>
</evidence>
<name>A0A1F5MKD2_9BACT</name>
<protein>
    <submittedName>
        <fullName evidence="1">Uncharacterized protein</fullName>
    </submittedName>
</protein>
<dbReference type="AlphaFoldDB" id="A0A1F5MKD2"/>
<sequence length="328" mass="37458">MNDGPERQKLQINEFGATPKSLSEVGTYLEDVSFNPFTHYFEFQVAIGRYPASAGDIRRLLEFPYEFLIHSHRGGLRIETGTEHHVSTDGGYLERAHGLRLHMYTHPLQSLVTTPSFSDVIVSDFADRRTQQVLAHPDGIMVYQAPVYNPVHQKPFMGDVRDLMYLYGKSIGVNLVGMGSGGKNIFDLCDREKVDIQRKFVEETKMIIREARWEEVDELAPILRVINLQDRISSDNPPPASILDTINFKRYGYGRRNFLKNFGGQIDMATYSAGQLSSNQRMRGRWRKFAITSLQDELASKALPDHYKKDLTMLLQAARALRVRLDTN</sequence>
<comment type="caution">
    <text evidence="1">The sequence shown here is derived from an EMBL/GenBank/DDBJ whole genome shotgun (WGS) entry which is preliminary data.</text>
</comment>